<dbReference type="CDD" id="cd06555">
    <property type="entry name" value="ASCH_PF0470_like"/>
    <property type="match status" value="1"/>
</dbReference>
<proteinExistence type="predicted"/>
<protein>
    <recommendedName>
        <fullName evidence="1">ASCH domain-containing protein</fullName>
    </recommendedName>
</protein>
<reference evidence="2" key="1">
    <citation type="journal article" date="2013" name="J. Plant Res.">
        <title>Effect of fungi and light on seed germination of three Opuntia species from semiarid lands of central Mexico.</title>
        <authorList>
            <person name="Delgado-Sanchez P."/>
            <person name="Jimenez-Bremont J.F."/>
            <person name="Guerrero-Gonzalez Mde L."/>
            <person name="Flores J."/>
        </authorList>
    </citation>
    <scope>NUCLEOTIDE SEQUENCE</scope>
    <source>
        <tissue evidence="2">Cladode</tissue>
    </source>
</reference>
<name>A0A7C9EI30_OPUST</name>
<dbReference type="PANTHER" id="PTHR34204">
    <property type="entry name" value="RNA-BINDING ASCH DOMAIN PROTEIN"/>
    <property type="match status" value="1"/>
</dbReference>
<dbReference type="InterPro" id="IPR007374">
    <property type="entry name" value="ASCH_domain"/>
</dbReference>
<evidence type="ECO:0000313" key="2">
    <source>
        <dbReference type="EMBL" id="MBA4666343.1"/>
    </source>
</evidence>
<dbReference type="Gene3D" id="2.30.130.30">
    <property type="entry name" value="Hypothetical protein"/>
    <property type="match status" value="1"/>
</dbReference>
<dbReference type="SMART" id="SM01022">
    <property type="entry name" value="ASCH"/>
    <property type="match status" value="1"/>
</dbReference>
<organism evidence="2">
    <name type="scientific">Opuntia streptacantha</name>
    <name type="common">Prickly pear cactus</name>
    <name type="synonym">Opuntia cardona</name>
    <dbReference type="NCBI Taxonomy" id="393608"/>
    <lineage>
        <taxon>Eukaryota</taxon>
        <taxon>Viridiplantae</taxon>
        <taxon>Streptophyta</taxon>
        <taxon>Embryophyta</taxon>
        <taxon>Tracheophyta</taxon>
        <taxon>Spermatophyta</taxon>
        <taxon>Magnoliopsida</taxon>
        <taxon>eudicotyledons</taxon>
        <taxon>Gunneridae</taxon>
        <taxon>Pentapetalae</taxon>
        <taxon>Caryophyllales</taxon>
        <taxon>Cactineae</taxon>
        <taxon>Cactaceae</taxon>
        <taxon>Opuntioideae</taxon>
        <taxon>Opuntia</taxon>
    </lineage>
</organism>
<dbReference type="SUPFAM" id="SSF88697">
    <property type="entry name" value="PUA domain-like"/>
    <property type="match status" value="1"/>
</dbReference>
<dbReference type="InterPro" id="IPR015947">
    <property type="entry name" value="PUA-like_sf"/>
</dbReference>
<feature type="domain" description="ASCH" evidence="1">
    <location>
        <begin position="145"/>
        <end position="248"/>
    </location>
</feature>
<evidence type="ECO:0000259" key="1">
    <source>
        <dbReference type="SMART" id="SM01022"/>
    </source>
</evidence>
<reference evidence="2" key="2">
    <citation type="submission" date="2020-07" db="EMBL/GenBank/DDBJ databases">
        <authorList>
            <person name="Vera ALvarez R."/>
            <person name="Arias-Moreno D.M."/>
            <person name="Jimenez-Jacinto V."/>
            <person name="Jimenez-Bremont J.F."/>
            <person name="Swaminathan K."/>
            <person name="Moose S.P."/>
            <person name="Guerrero-Gonzalez M.L."/>
            <person name="Marino-Ramirez L."/>
            <person name="Landsman D."/>
            <person name="Rodriguez-Kessler M."/>
            <person name="Delgado-Sanchez P."/>
        </authorList>
    </citation>
    <scope>NUCLEOTIDE SEQUENCE</scope>
    <source>
        <tissue evidence="2">Cladode</tissue>
    </source>
</reference>
<sequence>MEENGVSPPSPEVSPVQLSGCIEDLVKFVLQCAVNGDDLRLSAEFCSGLLKDEDKVVDDSVRSSNSQSSPQSDLSEGVRLYPLYKHLASALKHWIVSGSFFSPCENALSICEDDSLKPIKDKWNELVSQKGPELVTMLKSVKFRLHVQEPFFSQLKDGQKTIEGRCATGDYTLMQSGDLILFNNCLMLEVQDVHHYASFVEMLEAESLEKVLPGVLSIEEGEQVYRRFYTKEKEQLNGVLAICVGRPASQPCSVLSDIISGLGYRGIQSLLGLKQTVGTIPQTLPPARSTLLSSFTLPHKPEVKGCGLTDGARALAKHVNRCSSNYWGTFEGDDSTKNHLALEVITRIILHCCWMNVHIVQPHDAVFEIRVAEGYGARWSKDGTKFIGFLEPYMEDGHSKKWRH</sequence>
<accession>A0A7C9EI30</accession>
<dbReference type="PANTHER" id="PTHR34204:SF2">
    <property type="entry name" value="RNA-BINDING ASCH DOMAIN PROTEIN"/>
    <property type="match status" value="1"/>
</dbReference>
<dbReference type="AlphaFoldDB" id="A0A7C9EI30"/>
<dbReference type="Pfam" id="PF04266">
    <property type="entry name" value="ASCH"/>
    <property type="match status" value="1"/>
</dbReference>
<dbReference type="EMBL" id="GISG01231349">
    <property type="protein sequence ID" value="MBA4666343.1"/>
    <property type="molecule type" value="Transcribed_RNA"/>
</dbReference>